<feature type="transmembrane region" description="Helical" evidence="10">
    <location>
        <begin position="135"/>
        <end position="156"/>
    </location>
</feature>
<sequence>MWENQSTLTYFFIKGISDLPHLQAAIFLVVLSIYLFTLVGNMLILTLVCLDTQLHTPMYFFLAQLSILDMSCSTIIILTFISGDKRVSFLGCMAQIYIFSSLTCNQLLMLTAMSYDRYAAICNPLHYHMVMNSKVCVLLATICWVLGFLEIIPHMWAISKFSCYKSNEINHYFCDILPIMKLSCSDTTILKLVVFIEGLFVLSFTPFLLTFISYIYIIATILQITSNIGRRKAFYTCSSHLTVVIILYLSLFCQYLRPSSTDTLDSNKVFSLFNTAAVPVLNPFIYSLKNKDVKFAFRRQLKSLR</sequence>
<evidence type="ECO:0000256" key="3">
    <source>
        <dbReference type="ARBA" id="ARBA00022692"/>
    </source>
</evidence>
<feature type="transmembrane region" description="Helical" evidence="10">
    <location>
        <begin position="87"/>
        <end position="108"/>
    </location>
</feature>
<keyword evidence="7 10" id="KW-0472">Membrane</keyword>
<dbReference type="PRINTS" id="PR00245">
    <property type="entry name" value="OLFACTORYR"/>
</dbReference>
<keyword evidence="4" id="KW-0716">Sensory transduction</keyword>
<dbReference type="InterPro" id="IPR000276">
    <property type="entry name" value="GPCR_Rhodpsn"/>
</dbReference>
<evidence type="ECO:0000256" key="8">
    <source>
        <dbReference type="ARBA" id="ARBA00023170"/>
    </source>
</evidence>
<evidence type="ECO:0000256" key="6">
    <source>
        <dbReference type="ARBA" id="ARBA00023040"/>
    </source>
</evidence>
<keyword evidence="3 10" id="KW-0812">Transmembrane</keyword>
<evidence type="ECO:0000256" key="1">
    <source>
        <dbReference type="ARBA" id="ARBA00004651"/>
    </source>
</evidence>
<keyword evidence="4" id="KW-0552">Olfaction</keyword>
<feature type="transmembrane region" description="Helical" evidence="10">
    <location>
        <begin position="199"/>
        <end position="222"/>
    </location>
</feature>
<protein>
    <recommendedName>
        <fullName evidence="11">G-protein coupled receptors family 1 profile domain-containing protein</fullName>
    </recommendedName>
</protein>
<dbReference type="AlphaFoldDB" id="A0A6I8Q6I5"/>
<dbReference type="PRINTS" id="PR00237">
    <property type="entry name" value="GPCRRHODOPSN"/>
</dbReference>
<dbReference type="GeneTree" id="ENSGT01140000282524"/>
<dbReference type="InterPro" id="IPR000725">
    <property type="entry name" value="Olfact_rcpt"/>
</dbReference>
<dbReference type="GO" id="GO:0005886">
    <property type="term" value="C:plasma membrane"/>
    <property type="evidence" value="ECO:0007669"/>
    <property type="project" value="UniProtKB-SubCell"/>
</dbReference>
<organism evidence="12">
    <name type="scientific">Xenopus tropicalis</name>
    <name type="common">Western clawed frog</name>
    <name type="synonym">Silurana tropicalis</name>
    <dbReference type="NCBI Taxonomy" id="8364"/>
    <lineage>
        <taxon>Eukaryota</taxon>
        <taxon>Metazoa</taxon>
        <taxon>Chordata</taxon>
        <taxon>Craniata</taxon>
        <taxon>Vertebrata</taxon>
        <taxon>Euteleostomi</taxon>
        <taxon>Amphibia</taxon>
        <taxon>Batrachia</taxon>
        <taxon>Anura</taxon>
        <taxon>Pipoidea</taxon>
        <taxon>Pipidae</taxon>
        <taxon>Xenopodinae</taxon>
        <taxon>Xenopus</taxon>
        <taxon>Silurana</taxon>
    </lineage>
</organism>
<name>A0A6I8Q6I5_XENTR</name>
<keyword evidence="6" id="KW-0297">G-protein coupled receptor</keyword>
<evidence type="ECO:0000256" key="7">
    <source>
        <dbReference type="ARBA" id="ARBA00023136"/>
    </source>
</evidence>
<feature type="transmembrane region" description="Helical" evidence="10">
    <location>
        <begin position="234"/>
        <end position="257"/>
    </location>
</feature>
<keyword evidence="2" id="KW-1003">Cell membrane</keyword>
<reference evidence="12" key="2">
    <citation type="submission" date="2020-05" db="UniProtKB">
        <authorList>
            <consortium name="Ensembl"/>
        </authorList>
    </citation>
    <scope>IDENTIFICATION</scope>
</reference>
<keyword evidence="8" id="KW-0675">Receptor</keyword>
<dbReference type="FunFam" id="1.20.1070.10:FF:000268">
    <property type="entry name" value="Putative olfactory receptor 2I1"/>
    <property type="match status" value="1"/>
</dbReference>
<comment type="subcellular location">
    <subcellularLocation>
        <location evidence="1">Cell membrane</location>
        <topology evidence="1">Multi-pass membrane protein</topology>
    </subcellularLocation>
</comment>
<evidence type="ECO:0000256" key="5">
    <source>
        <dbReference type="ARBA" id="ARBA00022989"/>
    </source>
</evidence>
<evidence type="ECO:0000256" key="10">
    <source>
        <dbReference type="SAM" id="Phobius"/>
    </source>
</evidence>
<evidence type="ECO:0000259" key="11">
    <source>
        <dbReference type="PROSITE" id="PS50262"/>
    </source>
</evidence>
<dbReference type="InterPro" id="IPR050516">
    <property type="entry name" value="Olfactory_GPCR"/>
</dbReference>
<dbReference type="Pfam" id="PF13853">
    <property type="entry name" value="7tm_4"/>
    <property type="match status" value="1"/>
</dbReference>
<dbReference type="InParanoid" id="A0A6I8Q6I5"/>
<keyword evidence="5 10" id="KW-1133">Transmembrane helix</keyword>
<feature type="transmembrane region" description="Helical" evidence="10">
    <location>
        <begin position="24"/>
        <end position="47"/>
    </location>
</feature>
<dbReference type="CDD" id="cd13954">
    <property type="entry name" value="7tmA_OR"/>
    <property type="match status" value="1"/>
</dbReference>
<dbReference type="GO" id="GO:0004984">
    <property type="term" value="F:olfactory receptor activity"/>
    <property type="evidence" value="ECO:0007669"/>
    <property type="project" value="InterPro"/>
</dbReference>
<evidence type="ECO:0000313" key="12">
    <source>
        <dbReference type="Ensembl" id="ENSXETP00000065106"/>
    </source>
</evidence>
<feature type="transmembrane region" description="Helical" evidence="10">
    <location>
        <begin position="59"/>
        <end position="81"/>
    </location>
</feature>
<dbReference type="InterPro" id="IPR017452">
    <property type="entry name" value="GPCR_Rhodpsn_7TM"/>
</dbReference>
<dbReference type="PROSITE" id="PS50262">
    <property type="entry name" value="G_PROTEIN_RECEP_F1_2"/>
    <property type="match status" value="1"/>
</dbReference>
<dbReference type="GO" id="GO:0004930">
    <property type="term" value="F:G protein-coupled receptor activity"/>
    <property type="evidence" value="ECO:0007669"/>
    <property type="project" value="UniProtKB-KW"/>
</dbReference>
<evidence type="ECO:0000256" key="2">
    <source>
        <dbReference type="ARBA" id="ARBA00022475"/>
    </source>
</evidence>
<feature type="domain" description="G-protein coupled receptors family 1 profile" evidence="11">
    <location>
        <begin position="40"/>
        <end position="286"/>
    </location>
</feature>
<evidence type="ECO:0000256" key="4">
    <source>
        <dbReference type="ARBA" id="ARBA00022725"/>
    </source>
</evidence>
<evidence type="ECO:0000256" key="9">
    <source>
        <dbReference type="ARBA" id="ARBA00023224"/>
    </source>
</evidence>
<proteinExistence type="predicted"/>
<dbReference type="Ensembl" id="ENSXETT00000104067">
    <property type="protein sequence ID" value="ENSXETP00000065106"/>
    <property type="gene ID" value="ENSXETG00000040807"/>
</dbReference>
<dbReference type="FunCoup" id="A0A6I8Q6I5">
    <property type="interactions" value="317"/>
</dbReference>
<dbReference type="SUPFAM" id="SSF81321">
    <property type="entry name" value="Family A G protein-coupled receptor-like"/>
    <property type="match status" value="1"/>
</dbReference>
<keyword evidence="9" id="KW-0807">Transducer</keyword>
<accession>A0A6I8Q6I5</accession>
<dbReference type="PANTHER" id="PTHR26452">
    <property type="entry name" value="OLFACTORY RECEPTOR"/>
    <property type="match status" value="1"/>
</dbReference>
<dbReference type="Gene3D" id="1.20.1070.10">
    <property type="entry name" value="Rhodopsin 7-helix transmembrane proteins"/>
    <property type="match status" value="1"/>
</dbReference>
<feature type="transmembrane region" description="Helical" evidence="10">
    <location>
        <begin position="269"/>
        <end position="288"/>
    </location>
</feature>
<reference evidence="12" key="1">
    <citation type="journal article" date="2010" name="Science">
        <title>The genome of the Western clawed frog Xenopus tropicalis.</title>
        <authorList>
            <person name="Hellsten U."/>
            <person name="Harland R.M."/>
            <person name="Gilchrist M.J."/>
            <person name="Hendrix D."/>
            <person name="Jurka J."/>
            <person name="Kapitonov V."/>
            <person name="Ovcharenko I."/>
            <person name="Putnam N.H."/>
            <person name="Shu S."/>
            <person name="Taher L."/>
            <person name="Blitz I.L."/>
            <person name="Blumberg B."/>
            <person name="Dichmann D.S."/>
            <person name="Dubchak I."/>
            <person name="Amaya E."/>
            <person name="Detter J.C."/>
            <person name="Fletcher R."/>
            <person name="Gerhard D.S."/>
            <person name="Goodstein D."/>
            <person name="Graves T."/>
            <person name="Grigoriev I.V."/>
            <person name="Grimwood J."/>
            <person name="Kawashima T."/>
            <person name="Lindquist E."/>
            <person name="Lucas S.M."/>
            <person name="Mead P.E."/>
            <person name="Mitros T."/>
            <person name="Ogino H."/>
            <person name="Ohta Y."/>
            <person name="Poliakov A.V."/>
            <person name="Pollet N."/>
            <person name="Robert J."/>
            <person name="Salamov A."/>
            <person name="Sater A.K."/>
            <person name="Schmutz J."/>
            <person name="Terry A."/>
            <person name="Vize P.D."/>
            <person name="Warren W.C."/>
            <person name="Wells D."/>
            <person name="Wills A."/>
            <person name="Wilson R.K."/>
            <person name="Zimmerman L.B."/>
            <person name="Zorn A.M."/>
            <person name="Grainger R."/>
            <person name="Grammer T."/>
            <person name="Khokha M.K."/>
            <person name="Richardson P.M."/>
            <person name="Rokhsar D.S."/>
        </authorList>
    </citation>
    <scope>NUCLEOTIDE SEQUENCE [LARGE SCALE GENOMIC DNA]</scope>
    <source>
        <strain evidence="12">Nigerian</strain>
    </source>
</reference>